<reference evidence="8 9" key="1">
    <citation type="submission" date="2020-09" db="EMBL/GenBank/DDBJ databases">
        <title>Characterization of Treponema spp. from bovine digital dermatitis in Korea.</title>
        <authorList>
            <person name="Espiritu H.M."/>
            <person name="Cho Y.I."/>
            <person name="Mamuad L."/>
        </authorList>
    </citation>
    <scope>NUCLEOTIDE SEQUENCE [LARGE SCALE GENOMIC DNA]</scope>
    <source>
        <strain evidence="8 9">KS1</strain>
    </source>
</reference>
<dbReference type="AlphaFoldDB" id="A0A7S7AXZ0"/>
<evidence type="ECO:0000313" key="9">
    <source>
        <dbReference type="Proteomes" id="UP000593915"/>
    </source>
</evidence>
<dbReference type="GO" id="GO:0005829">
    <property type="term" value="C:cytosol"/>
    <property type="evidence" value="ECO:0007669"/>
    <property type="project" value="TreeGrafter"/>
</dbReference>
<organism evidence="8 9">
    <name type="scientific">Treponema pedis</name>
    <dbReference type="NCBI Taxonomy" id="409322"/>
    <lineage>
        <taxon>Bacteria</taxon>
        <taxon>Pseudomonadati</taxon>
        <taxon>Spirochaetota</taxon>
        <taxon>Spirochaetia</taxon>
        <taxon>Spirochaetales</taxon>
        <taxon>Treponemataceae</taxon>
        <taxon>Treponema</taxon>
    </lineage>
</organism>
<feature type="domain" description="Aminotransferase class V" evidence="6">
    <location>
        <begin position="140"/>
        <end position="271"/>
    </location>
</feature>
<dbReference type="Gene3D" id="3.90.1150.10">
    <property type="entry name" value="Aspartate Aminotransferase, domain 1"/>
    <property type="match status" value="1"/>
</dbReference>
<dbReference type="GO" id="GO:0005960">
    <property type="term" value="C:glycine cleavage complex"/>
    <property type="evidence" value="ECO:0007669"/>
    <property type="project" value="TreeGrafter"/>
</dbReference>
<keyword evidence="2 5" id="KW-0663">Pyridoxal phosphate</keyword>
<evidence type="ECO:0000256" key="4">
    <source>
        <dbReference type="ARBA" id="ARBA00049026"/>
    </source>
</evidence>
<dbReference type="Pfam" id="PF21478">
    <property type="entry name" value="GcvP2_C"/>
    <property type="match status" value="1"/>
</dbReference>
<sequence>MSNLIFEKSVKGHKFAEAKITVPEYTLDSKYLRKEDAKLPEVSELEFIRHYMELSRNTHGVDNGFYPLGSCTMKYNPKLNEEIASLPSFTNIHPLQPEETMKGCIQVMGDLGHKLGEITGMDAFSLQPSAGAHGEFTALLVIRAYHEKNGQHGRNKILVPDSAHGTNPASAAMVGCEIINIPSDKDGNVDIEALKKTVGEDTAALMLTNPNTLGLFETHIKEIAEIVHNAGGLLYYDGANLNAIMGRLRPGDMGYDIVHLNLHKTFSTPHGGGGPGSGPIGCKKILEPFLPSPVVVGSDGNYKLDFNRPDSIGRVRNFYGNFLVFLRAYAYILTLGSEGIRESSGYAVLNANYLKKKLQASGYEVAFDRTCMHEFVLTLDKIKAETGVSALDIAKGLIDDGIHPPTMYFPLIVHEALMFEPTETESKATLDFTAEVMEKLKKEAYSDAAKVHEYPYTKPINRVDETKAAREPVLRYKPCCCCK</sequence>
<dbReference type="Pfam" id="PF00266">
    <property type="entry name" value="Aminotran_5"/>
    <property type="match status" value="1"/>
</dbReference>
<protein>
    <recommendedName>
        <fullName evidence="5">Probable glycine dehydrogenase (decarboxylating) subunit 2</fullName>
        <ecNumber evidence="5">1.4.4.2</ecNumber>
    </recommendedName>
    <alternativeName>
        <fullName evidence="5">Glycine cleavage system P-protein subunit 2</fullName>
    </alternativeName>
    <alternativeName>
        <fullName evidence="5">Glycine decarboxylase subunit 2</fullName>
    </alternativeName>
    <alternativeName>
        <fullName evidence="5">Glycine dehydrogenase (aminomethyl-transferring) subunit 2</fullName>
    </alternativeName>
</protein>
<feature type="domain" description="Glycine dehydrogenase C-terminal" evidence="7">
    <location>
        <begin position="344"/>
        <end position="445"/>
    </location>
</feature>
<dbReference type="NCBIfam" id="NF003346">
    <property type="entry name" value="PRK04366.1"/>
    <property type="match status" value="1"/>
</dbReference>
<comment type="cofactor">
    <cofactor evidence="5">
        <name>pyridoxal 5'-phosphate</name>
        <dbReference type="ChEBI" id="CHEBI:597326"/>
    </cofactor>
</comment>
<dbReference type="InterPro" id="IPR015422">
    <property type="entry name" value="PyrdxlP-dep_Trfase_small"/>
</dbReference>
<dbReference type="SUPFAM" id="SSF53383">
    <property type="entry name" value="PLP-dependent transferases"/>
    <property type="match status" value="1"/>
</dbReference>
<evidence type="ECO:0000256" key="2">
    <source>
        <dbReference type="ARBA" id="ARBA00022898"/>
    </source>
</evidence>
<dbReference type="Proteomes" id="UP000593915">
    <property type="component" value="Chromosome"/>
</dbReference>
<dbReference type="InterPro" id="IPR020581">
    <property type="entry name" value="GDC_P"/>
</dbReference>
<evidence type="ECO:0000256" key="1">
    <source>
        <dbReference type="ARBA" id="ARBA00003788"/>
    </source>
</evidence>
<dbReference type="GO" id="GO:0004375">
    <property type="term" value="F:glycine dehydrogenase (decarboxylating) activity"/>
    <property type="evidence" value="ECO:0007669"/>
    <property type="project" value="UniProtKB-EC"/>
</dbReference>
<proteinExistence type="inferred from homology"/>
<dbReference type="EC" id="1.4.4.2" evidence="5"/>
<dbReference type="InterPro" id="IPR015421">
    <property type="entry name" value="PyrdxlP-dep_Trfase_major"/>
</dbReference>
<dbReference type="Gene3D" id="6.20.440.10">
    <property type="match status" value="1"/>
</dbReference>
<evidence type="ECO:0000313" key="8">
    <source>
        <dbReference type="EMBL" id="QOW62076.1"/>
    </source>
</evidence>
<name>A0A7S7AXZ0_9SPIR</name>
<accession>A0A7S7AXZ0</accession>
<dbReference type="GO" id="GO:0016594">
    <property type="term" value="F:glycine binding"/>
    <property type="evidence" value="ECO:0007669"/>
    <property type="project" value="TreeGrafter"/>
</dbReference>
<dbReference type="GO" id="GO:0030170">
    <property type="term" value="F:pyridoxal phosphate binding"/>
    <property type="evidence" value="ECO:0007669"/>
    <property type="project" value="TreeGrafter"/>
</dbReference>
<dbReference type="Gene3D" id="3.40.640.10">
    <property type="entry name" value="Type I PLP-dependent aspartate aminotransferase-like (Major domain)"/>
    <property type="match status" value="1"/>
</dbReference>
<dbReference type="InterPro" id="IPR015424">
    <property type="entry name" value="PyrdxlP-dep_Trfase"/>
</dbReference>
<comment type="function">
    <text evidence="1 5">The glycine cleavage system catalyzes the degradation of glycine. The P protein binds the alpha-amino group of glycine through its pyridoxal phosphate cofactor; CO(2) is released and the remaining methylamine moiety is then transferred to the lipoamide cofactor of the H protein.</text>
</comment>
<dbReference type="FunFam" id="3.90.1150.10:FF:000014">
    <property type="entry name" value="Probable glycine dehydrogenase (decarboxylating) subunit 2"/>
    <property type="match status" value="1"/>
</dbReference>
<dbReference type="EMBL" id="CP061839">
    <property type="protein sequence ID" value="QOW62076.1"/>
    <property type="molecule type" value="Genomic_DNA"/>
</dbReference>
<evidence type="ECO:0000256" key="3">
    <source>
        <dbReference type="ARBA" id="ARBA00023002"/>
    </source>
</evidence>
<dbReference type="CDD" id="cd00613">
    <property type="entry name" value="GDC-P"/>
    <property type="match status" value="1"/>
</dbReference>
<comment type="catalytic activity">
    <reaction evidence="4 5">
        <text>N(6)-[(R)-lipoyl]-L-lysyl-[glycine-cleavage complex H protein] + glycine + H(+) = N(6)-[(R)-S(8)-aminomethyldihydrolipoyl]-L-lysyl-[glycine-cleavage complex H protein] + CO2</text>
        <dbReference type="Rhea" id="RHEA:24304"/>
        <dbReference type="Rhea" id="RHEA-COMP:10494"/>
        <dbReference type="Rhea" id="RHEA-COMP:10495"/>
        <dbReference type="ChEBI" id="CHEBI:15378"/>
        <dbReference type="ChEBI" id="CHEBI:16526"/>
        <dbReference type="ChEBI" id="CHEBI:57305"/>
        <dbReference type="ChEBI" id="CHEBI:83099"/>
        <dbReference type="ChEBI" id="CHEBI:83143"/>
        <dbReference type="EC" id="1.4.4.2"/>
    </reaction>
</comment>
<evidence type="ECO:0000259" key="6">
    <source>
        <dbReference type="Pfam" id="PF00266"/>
    </source>
</evidence>
<dbReference type="InterPro" id="IPR049316">
    <property type="entry name" value="GDC-P_C"/>
</dbReference>
<evidence type="ECO:0000256" key="5">
    <source>
        <dbReference type="HAMAP-Rule" id="MF_00713"/>
    </source>
</evidence>
<dbReference type="InterPro" id="IPR000192">
    <property type="entry name" value="Aminotrans_V_dom"/>
</dbReference>
<dbReference type="InterPro" id="IPR023012">
    <property type="entry name" value="GcvPB"/>
</dbReference>
<keyword evidence="3 5" id="KW-0560">Oxidoreductase</keyword>
<feature type="modified residue" description="N6-(pyridoxal phosphate)lysine" evidence="5">
    <location>
        <position position="264"/>
    </location>
</feature>
<dbReference type="GO" id="GO:0019464">
    <property type="term" value="P:glycine decarboxylation via glycine cleavage system"/>
    <property type="evidence" value="ECO:0007669"/>
    <property type="project" value="UniProtKB-UniRule"/>
</dbReference>
<evidence type="ECO:0000259" key="7">
    <source>
        <dbReference type="Pfam" id="PF21478"/>
    </source>
</evidence>
<comment type="similarity">
    <text evidence="5">Belongs to the GcvP family. C-terminal subunit subfamily.</text>
</comment>
<dbReference type="RefSeq" id="WP_024467182.1">
    <property type="nucleotide sequence ID" value="NZ_CP061839.1"/>
</dbReference>
<dbReference type="PANTHER" id="PTHR11773">
    <property type="entry name" value="GLYCINE DEHYDROGENASE, DECARBOXYLATING"/>
    <property type="match status" value="1"/>
</dbReference>
<gene>
    <name evidence="5 8" type="primary">gcvPB</name>
    <name evidence="8" type="ORF">IFE08_07035</name>
</gene>
<comment type="subunit">
    <text evidence="5">The glycine cleavage system is composed of four proteins: P, T, L and H. In this organism, the P 'protein' is a heterodimer of two subunits.</text>
</comment>
<dbReference type="PANTHER" id="PTHR11773:SF1">
    <property type="entry name" value="GLYCINE DEHYDROGENASE (DECARBOXYLATING), MITOCHONDRIAL"/>
    <property type="match status" value="1"/>
</dbReference>
<dbReference type="HAMAP" id="MF_00713">
    <property type="entry name" value="GcvPB"/>
    <property type="match status" value="1"/>
</dbReference>
<dbReference type="FunFam" id="3.40.640.10:FF:000034">
    <property type="entry name" value="Probable glycine dehydrogenase (decarboxylating) subunit 2"/>
    <property type="match status" value="1"/>
</dbReference>